<dbReference type="EMBL" id="CADCVJ010000140">
    <property type="protein sequence ID" value="CAA9476154.1"/>
    <property type="molecule type" value="Genomic_DNA"/>
</dbReference>
<protein>
    <submittedName>
        <fullName evidence="2">Uncharacterized protein</fullName>
    </submittedName>
</protein>
<evidence type="ECO:0000256" key="1">
    <source>
        <dbReference type="SAM" id="Phobius"/>
    </source>
</evidence>
<sequence length="242" mass="25996">MPDRRGELRELEAALRECAPAWPPTPDLAAAIRPRLAPRRARRRGLKKWLLGVLAGAVAATMAIEPARSAVLELLGLRAVTVERRTADPAPRPFGAALDLGRASTLDLARRATGLRVMPSPTLREPAGVWVSEAPAAVSLVHRRPRILVQVLDARVAEPVLGKTAGPGVSVEPVRGGFFLSGAPHGVGYLRRDGVPVVEPQRLAGNTLLVERDGVLIRVEGRLTRERALAIADSTRVARDRP</sequence>
<evidence type="ECO:0000313" key="2">
    <source>
        <dbReference type="EMBL" id="CAA9476154.1"/>
    </source>
</evidence>
<keyword evidence="1" id="KW-0812">Transmembrane</keyword>
<feature type="transmembrane region" description="Helical" evidence="1">
    <location>
        <begin position="49"/>
        <end position="67"/>
    </location>
</feature>
<gene>
    <name evidence="2" type="ORF">AVDCRST_MAG38-1680</name>
</gene>
<reference evidence="2" key="1">
    <citation type="submission" date="2020-02" db="EMBL/GenBank/DDBJ databases">
        <authorList>
            <person name="Meier V. D."/>
        </authorList>
    </citation>
    <scope>NUCLEOTIDE SEQUENCE</scope>
    <source>
        <strain evidence="2">AVDCRST_MAG38</strain>
    </source>
</reference>
<keyword evidence="1" id="KW-0472">Membrane</keyword>
<organism evidence="2">
    <name type="scientific">uncultured Solirubrobacteraceae bacterium</name>
    <dbReference type="NCBI Taxonomy" id="1162706"/>
    <lineage>
        <taxon>Bacteria</taxon>
        <taxon>Bacillati</taxon>
        <taxon>Actinomycetota</taxon>
        <taxon>Thermoleophilia</taxon>
        <taxon>Solirubrobacterales</taxon>
        <taxon>Solirubrobacteraceae</taxon>
        <taxon>environmental samples</taxon>
    </lineage>
</organism>
<name>A0A6J4RL86_9ACTN</name>
<keyword evidence="1" id="KW-1133">Transmembrane helix</keyword>
<dbReference type="AlphaFoldDB" id="A0A6J4RL86"/>
<proteinExistence type="predicted"/>
<accession>A0A6J4RL86</accession>